<evidence type="ECO:0000313" key="3">
    <source>
        <dbReference type="Proteomes" id="UP000075502"/>
    </source>
</evidence>
<dbReference type="AlphaFoldDB" id="A0A150TRN3"/>
<dbReference type="InterPro" id="IPR036388">
    <property type="entry name" value="WH-like_DNA-bd_sf"/>
</dbReference>
<dbReference type="EMBL" id="JEME01001370">
    <property type="protein sequence ID" value="KYG07352.1"/>
    <property type="molecule type" value="Genomic_DNA"/>
</dbReference>
<dbReference type="InterPro" id="IPR039422">
    <property type="entry name" value="MarR/SlyA-like"/>
</dbReference>
<sequence>MSFQIDRSLGFLLNRAASAMRLALEDRLRPYDLTAPQWAVLERLAEDEGQTMSSLGLSLGFDRPTTTGVVKRLEMKGLVERMADASDGRVVRLALSERGRAQVSELPPLAAEVNRKAAHGLSRDERAALERLLLRVIANMKG</sequence>
<dbReference type="Proteomes" id="UP000075502">
    <property type="component" value="Unassembled WGS sequence"/>
</dbReference>
<dbReference type="PRINTS" id="PR00598">
    <property type="entry name" value="HTHMARR"/>
</dbReference>
<gene>
    <name evidence="2" type="ORF">BE21_29785</name>
</gene>
<dbReference type="Gene3D" id="1.10.10.10">
    <property type="entry name" value="Winged helix-like DNA-binding domain superfamily/Winged helix DNA-binding domain"/>
    <property type="match status" value="1"/>
</dbReference>
<dbReference type="SMART" id="SM00347">
    <property type="entry name" value="HTH_MARR"/>
    <property type="match status" value="1"/>
</dbReference>
<feature type="domain" description="HTH marR-type" evidence="1">
    <location>
        <begin position="6"/>
        <end position="138"/>
    </location>
</feature>
<comment type="caution">
    <text evidence="2">The sequence shown here is derived from an EMBL/GenBank/DDBJ whole genome shotgun (WGS) entry which is preliminary data.</text>
</comment>
<dbReference type="InterPro" id="IPR000835">
    <property type="entry name" value="HTH_MarR-typ"/>
</dbReference>
<dbReference type="Pfam" id="PF01047">
    <property type="entry name" value="MarR"/>
    <property type="match status" value="1"/>
</dbReference>
<accession>A0A150TRN3</accession>
<reference evidence="2 3" key="1">
    <citation type="submission" date="2014-02" db="EMBL/GenBank/DDBJ databases">
        <title>The small core and large imbalanced accessory genome model reveals a collaborative survival strategy of Sorangium cellulosum strains in nature.</title>
        <authorList>
            <person name="Han K."/>
            <person name="Peng R."/>
            <person name="Blom J."/>
            <person name="Li Y.-Z."/>
        </authorList>
    </citation>
    <scope>NUCLEOTIDE SEQUENCE [LARGE SCALE GENOMIC DNA]</scope>
    <source>
        <strain evidence="2 3">So0007-03</strain>
    </source>
</reference>
<dbReference type="InterPro" id="IPR036390">
    <property type="entry name" value="WH_DNA-bd_sf"/>
</dbReference>
<evidence type="ECO:0000259" key="1">
    <source>
        <dbReference type="PROSITE" id="PS50995"/>
    </source>
</evidence>
<proteinExistence type="predicted"/>
<dbReference type="SUPFAM" id="SSF46785">
    <property type="entry name" value="Winged helix' DNA-binding domain"/>
    <property type="match status" value="1"/>
</dbReference>
<dbReference type="PROSITE" id="PS50995">
    <property type="entry name" value="HTH_MARR_2"/>
    <property type="match status" value="1"/>
</dbReference>
<evidence type="ECO:0000313" key="2">
    <source>
        <dbReference type="EMBL" id="KYG07352.1"/>
    </source>
</evidence>
<protein>
    <recommendedName>
        <fullName evidence="1">HTH marR-type domain-containing protein</fullName>
    </recommendedName>
</protein>
<organism evidence="2 3">
    <name type="scientific">Sorangium cellulosum</name>
    <name type="common">Polyangium cellulosum</name>
    <dbReference type="NCBI Taxonomy" id="56"/>
    <lineage>
        <taxon>Bacteria</taxon>
        <taxon>Pseudomonadati</taxon>
        <taxon>Myxococcota</taxon>
        <taxon>Polyangia</taxon>
        <taxon>Polyangiales</taxon>
        <taxon>Polyangiaceae</taxon>
        <taxon>Sorangium</taxon>
    </lineage>
</organism>
<name>A0A150TRN3_SORCE</name>
<dbReference type="GO" id="GO:0003700">
    <property type="term" value="F:DNA-binding transcription factor activity"/>
    <property type="evidence" value="ECO:0007669"/>
    <property type="project" value="InterPro"/>
</dbReference>
<dbReference type="PANTHER" id="PTHR33164:SF43">
    <property type="entry name" value="HTH-TYPE TRANSCRIPTIONAL REPRESSOR YETL"/>
    <property type="match status" value="1"/>
</dbReference>
<dbReference type="GO" id="GO:0006950">
    <property type="term" value="P:response to stress"/>
    <property type="evidence" value="ECO:0007669"/>
    <property type="project" value="TreeGrafter"/>
</dbReference>
<dbReference type="PANTHER" id="PTHR33164">
    <property type="entry name" value="TRANSCRIPTIONAL REGULATOR, MARR FAMILY"/>
    <property type="match status" value="1"/>
</dbReference>